<reference evidence="2 3" key="1">
    <citation type="submission" date="2019-10" db="EMBL/GenBank/DDBJ databases">
        <authorList>
            <person name="Palmer J.M."/>
        </authorList>
    </citation>
    <scope>NUCLEOTIDE SEQUENCE [LARGE SCALE GENOMIC DNA]</scope>
    <source>
        <strain evidence="2 3">TWF718</strain>
    </source>
</reference>
<dbReference type="AlphaFoldDB" id="A0AAN8P174"/>
<evidence type="ECO:0000256" key="1">
    <source>
        <dbReference type="SAM" id="MobiDB-lite"/>
    </source>
</evidence>
<gene>
    <name evidence="2" type="ORF">TWF718_000470</name>
</gene>
<accession>A0AAN8P174</accession>
<feature type="region of interest" description="Disordered" evidence="1">
    <location>
        <begin position="1"/>
        <end position="21"/>
    </location>
</feature>
<keyword evidence="3" id="KW-1185">Reference proteome</keyword>
<proteinExistence type="predicted"/>
<comment type="caution">
    <text evidence="2">The sequence shown here is derived from an EMBL/GenBank/DDBJ whole genome shotgun (WGS) entry which is preliminary data.</text>
</comment>
<evidence type="ECO:0000313" key="2">
    <source>
        <dbReference type="EMBL" id="KAK6356095.1"/>
    </source>
</evidence>
<name>A0AAN8P174_9PEZI</name>
<dbReference type="EMBL" id="JAVHNR010000001">
    <property type="protein sequence ID" value="KAK6356095.1"/>
    <property type="molecule type" value="Genomic_DNA"/>
</dbReference>
<evidence type="ECO:0000313" key="3">
    <source>
        <dbReference type="Proteomes" id="UP001313282"/>
    </source>
</evidence>
<dbReference type="Proteomes" id="UP001313282">
    <property type="component" value="Unassembled WGS sequence"/>
</dbReference>
<sequence length="61" mass="7027">MSDLELRAGATSPPNDISTAMRRMKDQPPASMADMMEQIRGLINNLKNEMKREFQNEMKKE</sequence>
<protein>
    <submittedName>
        <fullName evidence="2">Uncharacterized protein</fullName>
    </submittedName>
</protein>
<organism evidence="2 3">
    <name type="scientific">Orbilia javanica</name>
    <dbReference type="NCBI Taxonomy" id="47235"/>
    <lineage>
        <taxon>Eukaryota</taxon>
        <taxon>Fungi</taxon>
        <taxon>Dikarya</taxon>
        <taxon>Ascomycota</taxon>
        <taxon>Pezizomycotina</taxon>
        <taxon>Orbiliomycetes</taxon>
        <taxon>Orbiliales</taxon>
        <taxon>Orbiliaceae</taxon>
        <taxon>Orbilia</taxon>
    </lineage>
</organism>